<gene>
    <name evidence="4" type="ORF">FOZ62_010535</name>
</gene>
<dbReference type="GO" id="GO:0005829">
    <property type="term" value="C:cytosol"/>
    <property type="evidence" value="ECO:0007669"/>
    <property type="project" value="TreeGrafter"/>
</dbReference>
<evidence type="ECO:0000259" key="3">
    <source>
        <dbReference type="Pfam" id="PF20974"/>
    </source>
</evidence>
<dbReference type="Pfam" id="PF20974">
    <property type="entry name" value="tRNA-synt_1c_C2"/>
    <property type="match status" value="1"/>
</dbReference>
<evidence type="ECO:0000313" key="5">
    <source>
        <dbReference type="Proteomes" id="UP000574390"/>
    </source>
</evidence>
<dbReference type="InterPro" id="IPR020056">
    <property type="entry name" value="Rbsml_bL25/Gln-tRNA_synth_N"/>
</dbReference>
<reference evidence="4 5" key="1">
    <citation type="submission" date="2020-04" db="EMBL/GenBank/DDBJ databases">
        <title>Perkinsus olseni comparative genomics.</title>
        <authorList>
            <person name="Bogema D.R."/>
        </authorList>
    </citation>
    <scope>NUCLEOTIDE SEQUENCE [LARGE SCALE GENOMIC DNA]</scope>
    <source>
        <strain evidence="4">ATCC PRA-205</strain>
    </source>
</reference>
<protein>
    <recommendedName>
        <fullName evidence="3">tRNA synthetases class I (E and Q) anti-codon binding domain-containing protein</fullName>
    </recommendedName>
</protein>
<evidence type="ECO:0000313" key="4">
    <source>
        <dbReference type="EMBL" id="KAF4738147.1"/>
    </source>
</evidence>
<evidence type="ECO:0000256" key="2">
    <source>
        <dbReference type="SAM" id="MobiDB-lite"/>
    </source>
</evidence>
<dbReference type="InterPro" id="IPR049437">
    <property type="entry name" value="tRNA-synt_1c_C2"/>
</dbReference>
<sequence>TKVGDKVTGLKGHLHLEGSVKTTKKKLQWVAKVNNLAVLKLRELDYLITKRKIEDDDNVEDLVNPNSEVDVTALGDPLIAATLKKGDRIQLERKGYFIVDEIPMPSNGNVMTLINIPDGKTKTMTGDLRTGVDVSSSSPEPSKESKKQQ</sequence>
<dbReference type="Proteomes" id="UP000574390">
    <property type="component" value="Unassembled WGS sequence"/>
</dbReference>
<dbReference type="AlphaFoldDB" id="A0A7J6SZI8"/>
<comment type="caution">
    <text evidence="4">The sequence shown here is derived from an EMBL/GenBank/DDBJ whole genome shotgun (WGS) entry which is preliminary data.</text>
</comment>
<keyword evidence="1" id="KW-0648">Protein biosynthesis</keyword>
<feature type="domain" description="tRNA synthetases class I (E and Q) anti-codon binding" evidence="3">
    <location>
        <begin position="26"/>
        <end position="100"/>
    </location>
</feature>
<name>A0A7J6SZI8_PEROL</name>
<dbReference type="SUPFAM" id="SSF50715">
    <property type="entry name" value="Ribosomal protein L25-like"/>
    <property type="match status" value="1"/>
</dbReference>
<dbReference type="GO" id="GO:0006424">
    <property type="term" value="P:glutamyl-tRNA aminoacylation"/>
    <property type="evidence" value="ECO:0007669"/>
    <property type="project" value="TreeGrafter"/>
</dbReference>
<accession>A0A7J6SZI8</accession>
<dbReference type="InterPro" id="IPR050132">
    <property type="entry name" value="Gln/Glu-tRNA_Ligase"/>
</dbReference>
<dbReference type="GO" id="GO:0017102">
    <property type="term" value="C:methionyl glutamyl tRNA synthetase complex"/>
    <property type="evidence" value="ECO:0007669"/>
    <property type="project" value="TreeGrafter"/>
</dbReference>
<dbReference type="PANTHER" id="PTHR43097:SF5">
    <property type="entry name" value="GLUTAMATE--TRNA LIGASE"/>
    <property type="match status" value="1"/>
</dbReference>
<dbReference type="PANTHER" id="PTHR43097">
    <property type="entry name" value="GLUTAMINE-TRNA LIGASE"/>
    <property type="match status" value="1"/>
</dbReference>
<proteinExistence type="predicted"/>
<dbReference type="GO" id="GO:0004818">
    <property type="term" value="F:glutamate-tRNA ligase activity"/>
    <property type="evidence" value="ECO:0007669"/>
    <property type="project" value="TreeGrafter"/>
</dbReference>
<evidence type="ECO:0000256" key="1">
    <source>
        <dbReference type="ARBA" id="ARBA00022917"/>
    </source>
</evidence>
<feature type="non-terminal residue" evidence="4">
    <location>
        <position position="1"/>
    </location>
</feature>
<dbReference type="InterPro" id="IPR011035">
    <property type="entry name" value="Ribosomal_bL25/Gln-tRNA_synth"/>
</dbReference>
<feature type="region of interest" description="Disordered" evidence="2">
    <location>
        <begin position="122"/>
        <end position="149"/>
    </location>
</feature>
<dbReference type="Gene3D" id="2.40.240.10">
    <property type="entry name" value="Ribosomal Protein L25, Chain P"/>
    <property type="match status" value="1"/>
</dbReference>
<dbReference type="EMBL" id="JABANM010011153">
    <property type="protein sequence ID" value="KAF4738147.1"/>
    <property type="molecule type" value="Genomic_DNA"/>
</dbReference>
<organism evidence="4 5">
    <name type="scientific">Perkinsus olseni</name>
    <name type="common">Perkinsus atlanticus</name>
    <dbReference type="NCBI Taxonomy" id="32597"/>
    <lineage>
        <taxon>Eukaryota</taxon>
        <taxon>Sar</taxon>
        <taxon>Alveolata</taxon>
        <taxon>Perkinsozoa</taxon>
        <taxon>Perkinsea</taxon>
        <taxon>Perkinsida</taxon>
        <taxon>Perkinsidae</taxon>
        <taxon>Perkinsus</taxon>
    </lineage>
</organism>